<gene>
    <name evidence="10" type="ORF">QQ020_08990</name>
</gene>
<sequence length="557" mass="61731">MENYPWYNSYPAGVPKEINPDHYKSILDLFEECVEKYADLTAYVNMGASLTYRELDQESKKFAAYLQNVGGLERGDRVAIQMPNLLQFPIALFGVLRAGMVAVNTNPLYTSREMAHQFADSGAKAVVILTNFACNLEKILAETSIELVITTELGDLLGGIKGHIVNFVVKKVKKMVPPFNLPAAIPFKQVLKEGKRYVYHRPEVNGGDLAFLQYTGGTTGVSKGAMLTHRNMVSNMEQNGGWMGVDLVDGEEVIITALPLYHIFALTVNCLTMMKKGAKNILITNPRDMPAFVKELKKHPFSVITGVNTLFNGLLNQQAFRSLDFGKLKFAVGGGMAVQDTVALEWKRVTGKSLAEGYGLTETSPVLSCNPLNGSEVLGTIGLPFPSTEIKLIDEDGQVVALGEIGEICARGPQVMKGYWQRPEETANVFMVDWLKTGDMGTMDDKGFFRIVDRKKEMINVSGFNVYPNEIENVIAMMDGVLEVGVIGVPDQRSTEAVKAFIVRKNESITENEIMEHCKENMTGYKVPKFIEFREELPKSNVGKILRRLLKEGELAD</sequence>
<evidence type="ECO:0000256" key="1">
    <source>
        <dbReference type="ARBA" id="ARBA00004170"/>
    </source>
</evidence>
<dbReference type="Pfam" id="PF00501">
    <property type="entry name" value="AMP-binding"/>
    <property type="match status" value="1"/>
</dbReference>
<evidence type="ECO:0000256" key="3">
    <source>
        <dbReference type="ARBA" id="ARBA00022598"/>
    </source>
</evidence>
<dbReference type="InterPro" id="IPR042099">
    <property type="entry name" value="ANL_N_sf"/>
</dbReference>
<evidence type="ECO:0000256" key="5">
    <source>
        <dbReference type="ARBA" id="ARBA00026121"/>
    </source>
</evidence>
<feature type="domain" description="AMP-binding enzyme C-terminal" evidence="9">
    <location>
        <begin position="470"/>
        <end position="544"/>
    </location>
</feature>
<protein>
    <recommendedName>
        <fullName evidence="6">Long-chain-fatty-acid--CoA ligase</fullName>
        <ecNumber evidence="5">6.2.1.3</ecNumber>
    </recommendedName>
    <alternativeName>
        <fullName evidence="7">Long-chain acyl-CoA synthetase</fullName>
    </alternativeName>
</protein>
<dbReference type="EC" id="6.2.1.3" evidence="5"/>
<evidence type="ECO:0000313" key="10">
    <source>
        <dbReference type="EMBL" id="MDN5212185.1"/>
    </source>
</evidence>
<evidence type="ECO:0000313" key="11">
    <source>
        <dbReference type="Proteomes" id="UP001172083"/>
    </source>
</evidence>
<name>A0ABT8L349_9BACT</name>
<dbReference type="EMBL" id="JAUJEB010000001">
    <property type="protein sequence ID" value="MDN5212185.1"/>
    <property type="molecule type" value="Genomic_DNA"/>
</dbReference>
<dbReference type="InterPro" id="IPR050237">
    <property type="entry name" value="ATP-dep_AMP-bd_enzyme"/>
</dbReference>
<dbReference type="PROSITE" id="PS00455">
    <property type="entry name" value="AMP_BINDING"/>
    <property type="match status" value="1"/>
</dbReference>
<evidence type="ECO:0000259" key="8">
    <source>
        <dbReference type="Pfam" id="PF00501"/>
    </source>
</evidence>
<evidence type="ECO:0000256" key="6">
    <source>
        <dbReference type="ARBA" id="ARBA00039545"/>
    </source>
</evidence>
<dbReference type="Pfam" id="PF13193">
    <property type="entry name" value="AMP-binding_C"/>
    <property type="match status" value="1"/>
</dbReference>
<keyword evidence="11" id="KW-1185">Reference proteome</keyword>
<comment type="pathway">
    <text evidence="2">Lipid metabolism; fatty acid beta-oxidation.</text>
</comment>
<reference evidence="10" key="1">
    <citation type="submission" date="2023-06" db="EMBL/GenBank/DDBJ databases">
        <title>Genomic of Agaribacillus aureum.</title>
        <authorList>
            <person name="Wang G."/>
        </authorList>
    </citation>
    <scope>NUCLEOTIDE SEQUENCE</scope>
    <source>
        <strain evidence="10">BMA12</strain>
    </source>
</reference>
<dbReference type="InterPro" id="IPR025110">
    <property type="entry name" value="AMP-bd_C"/>
</dbReference>
<evidence type="ECO:0000256" key="7">
    <source>
        <dbReference type="ARBA" id="ARBA00042773"/>
    </source>
</evidence>
<evidence type="ECO:0000256" key="2">
    <source>
        <dbReference type="ARBA" id="ARBA00005005"/>
    </source>
</evidence>
<dbReference type="InterPro" id="IPR020845">
    <property type="entry name" value="AMP-binding_CS"/>
</dbReference>
<proteinExistence type="predicted"/>
<comment type="caution">
    <text evidence="10">The sequence shown here is derived from an EMBL/GenBank/DDBJ whole genome shotgun (WGS) entry which is preliminary data.</text>
</comment>
<organism evidence="10 11">
    <name type="scientific">Agaribacillus aureus</name>
    <dbReference type="NCBI Taxonomy" id="3051825"/>
    <lineage>
        <taxon>Bacteria</taxon>
        <taxon>Pseudomonadati</taxon>
        <taxon>Bacteroidota</taxon>
        <taxon>Cytophagia</taxon>
        <taxon>Cytophagales</taxon>
        <taxon>Splendidivirgaceae</taxon>
        <taxon>Agaribacillus</taxon>
    </lineage>
</organism>
<comment type="subcellular location">
    <subcellularLocation>
        <location evidence="1">Membrane</location>
        <topology evidence="1">Peripheral membrane protein</topology>
    </subcellularLocation>
</comment>
<keyword evidence="3" id="KW-0436">Ligase</keyword>
<evidence type="ECO:0000259" key="9">
    <source>
        <dbReference type="Pfam" id="PF13193"/>
    </source>
</evidence>
<accession>A0ABT8L349</accession>
<dbReference type="Gene3D" id="3.40.50.12780">
    <property type="entry name" value="N-terminal domain of ligase-like"/>
    <property type="match status" value="1"/>
</dbReference>
<dbReference type="PANTHER" id="PTHR43767:SF8">
    <property type="entry name" value="LONG-CHAIN-FATTY-ACID--COA LIGASE"/>
    <property type="match status" value="1"/>
</dbReference>
<dbReference type="Proteomes" id="UP001172083">
    <property type="component" value="Unassembled WGS sequence"/>
</dbReference>
<dbReference type="CDD" id="cd05936">
    <property type="entry name" value="FC-FACS_FadD_like"/>
    <property type="match status" value="1"/>
</dbReference>
<dbReference type="Gene3D" id="3.30.300.30">
    <property type="match status" value="1"/>
</dbReference>
<dbReference type="InterPro" id="IPR000873">
    <property type="entry name" value="AMP-dep_synth/lig_dom"/>
</dbReference>
<keyword evidence="4" id="KW-0472">Membrane</keyword>
<dbReference type="SUPFAM" id="SSF56801">
    <property type="entry name" value="Acetyl-CoA synthetase-like"/>
    <property type="match status" value="1"/>
</dbReference>
<evidence type="ECO:0000256" key="4">
    <source>
        <dbReference type="ARBA" id="ARBA00023136"/>
    </source>
</evidence>
<dbReference type="PANTHER" id="PTHR43767">
    <property type="entry name" value="LONG-CHAIN-FATTY-ACID--COA LIGASE"/>
    <property type="match status" value="1"/>
</dbReference>
<dbReference type="RefSeq" id="WP_346757507.1">
    <property type="nucleotide sequence ID" value="NZ_JAUJEB010000001.1"/>
</dbReference>
<feature type="domain" description="AMP-dependent synthetase/ligase" evidence="8">
    <location>
        <begin position="30"/>
        <end position="420"/>
    </location>
</feature>
<dbReference type="InterPro" id="IPR045851">
    <property type="entry name" value="AMP-bd_C_sf"/>
</dbReference>